<dbReference type="InterPro" id="IPR000878">
    <property type="entry name" value="4pyrrol_Mease"/>
</dbReference>
<dbReference type="InterPro" id="IPR011551">
    <property type="entry name" value="NTP_PyrPHydrolase_MazG"/>
</dbReference>
<feature type="domain" description="NTP pyrophosphohydrolase MazG-like" evidence="2">
    <location>
        <begin position="391"/>
        <end position="451"/>
    </location>
</feature>
<organism evidence="3 4">
    <name type="scientific">Pseudalkalibacillus berkeleyi</name>
    <dbReference type="NCBI Taxonomy" id="1069813"/>
    <lineage>
        <taxon>Bacteria</taxon>
        <taxon>Bacillati</taxon>
        <taxon>Bacillota</taxon>
        <taxon>Bacilli</taxon>
        <taxon>Bacillales</taxon>
        <taxon>Fictibacillaceae</taxon>
        <taxon>Pseudalkalibacillus</taxon>
    </lineage>
</organism>
<protein>
    <submittedName>
        <fullName evidence="3">Nucleoside triphosphate pyrophosphohydrolase</fullName>
        <ecNumber evidence="3">3.6.1.9</ecNumber>
    </submittedName>
</protein>
<dbReference type="Pfam" id="PF03819">
    <property type="entry name" value="MazG"/>
    <property type="match status" value="2"/>
</dbReference>
<dbReference type="InterPro" id="IPR024180">
    <property type="entry name" value="Tetrapyrrole_Mease/MazG_pred"/>
</dbReference>
<dbReference type="Gene3D" id="1.10.287.1080">
    <property type="entry name" value="MazG-like"/>
    <property type="match status" value="2"/>
</dbReference>
<dbReference type="InterPro" id="IPR004518">
    <property type="entry name" value="MazG-like_dom"/>
</dbReference>
<dbReference type="Gene3D" id="3.40.1010.10">
    <property type="entry name" value="Cobalt-precorrin-4 Transmethylase, Domain 1"/>
    <property type="match status" value="1"/>
</dbReference>
<evidence type="ECO:0000313" key="3">
    <source>
        <dbReference type="EMBL" id="MCF6139597.1"/>
    </source>
</evidence>
<dbReference type="CDD" id="cd11529">
    <property type="entry name" value="NTP-PPase_MazG_Cterm"/>
    <property type="match status" value="1"/>
</dbReference>
<reference evidence="3 4" key="1">
    <citation type="submission" date="2022-01" db="EMBL/GenBank/DDBJ databases">
        <title>Alkalihalobacillus sp. EGI L200015, a novel bacterium isolated from a salt lake sediment.</title>
        <authorList>
            <person name="Gao L."/>
            <person name="Fang B.-Z."/>
            <person name="Li W.-J."/>
        </authorList>
    </citation>
    <scope>NUCLEOTIDE SEQUENCE [LARGE SCALE GENOMIC DNA]</scope>
    <source>
        <strain evidence="3 4">KCTC 12718</strain>
    </source>
</reference>
<dbReference type="CDD" id="cd11723">
    <property type="entry name" value="YabN_N_like"/>
    <property type="match status" value="1"/>
</dbReference>
<comment type="caution">
    <text evidence="3">The sequence shown here is derived from an EMBL/GenBank/DDBJ whole genome shotgun (WGS) entry which is preliminary data.</text>
</comment>
<dbReference type="NCBIfam" id="TIGR00444">
    <property type="entry name" value="mazG"/>
    <property type="match status" value="1"/>
</dbReference>
<dbReference type="EMBL" id="JAKIJS010000006">
    <property type="protein sequence ID" value="MCF6139597.1"/>
    <property type="molecule type" value="Genomic_DNA"/>
</dbReference>
<evidence type="ECO:0000313" key="4">
    <source>
        <dbReference type="Proteomes" id="UP001649381"/>
    </source>
</evidence>
<evidence type="ECO:0000259" key="1">
    <source>
        <dbReference type="Pfam" id="PF00590"/>
    </source>
</evidence>
<dbReference type="InterPro" id="IPR035996">
    <property type="entry name" value="4pyrrol_Methylase_sf"/>
</dbReference>
<name>A0ABS9H6U1_9BACL</name>
<dbReference type="RefSeq" id="WP_236339140.1">
    <property type="nucleotide sequence ID" value="NZ_JAKIJS010000006.1"/>
</dbReference>
<dbReference type="PANTHER" id="PTHR30522:SF0">
    <property type="entry name" value="NUCLEOSIDE TRIPHOSPHATE PYROPHOSPHOHYDROLASE"/>
    <property type="match status" value="1"/>
</dbReference>
<dbReference type="NCBIfam" id="NF007113">
    <property type="entry name" value="PRK09562.1"/>
    <property type="match status" value="1"/>
</dbReference>
<dbReference type="InterPro" id="IPR014777">
    <property type="entry name" value="4pyrrole_Mease_sub1"/>
</dbReference>
<dbReference type="PANTHER" id="PTHR30522">
    <property type="entry name" value="NUCLEOSIDE TRIPHOSPHATE PYROPHOSPHOHYDROLASE"/>
    <property type="match status" value="1"/>
</dbReference>
<dbReference type="InterPro" id="IPR048015">
    <property type="entry name" value="NTP-PPase_MazG-like_N"/>
</dbReference>
<dbReference type="Pfam" id="PF00590">
    <property type="entry name" value="TP_methylase"/>
    <property type="match status" value="1"/>
</dbReference>
<proteinExistence type="predicted"/>
<feature type="domain" description="NTP pyrophosphohydrolase MazG-like" evidence="2">
    <location>
        <begin position="255"/>
        <end position="328"/>
    </location>
</feature>
<dbReference type="PIRSF" id="PIRSF002845">
    <property type="entry name" value="Ttrprl_mtas_MazG"/>
    <property type="match status" value="1"/>
</dbReference>
<dbReference type="InterPro" id="IPR048011">
    <property type="entry name" value="NTP-PPase_MazG-like_C"/>
</dbReference>
<sequence length="493" mass="56547">MGNTITVIGLGAGDLDQIPLGVYKRIKASSHVFLRTKEHPVVKELELEGLTFESFDKLYEQKSEFEDVYQEIANKLWEEAKKKDIVYAVPGHPLVAEQTVQLLIHGQDEHDTKVEFQGGQSFLDAMFQAVQIDPIDGFQLLDGTNLTMEQMNLQQHVIIGQVYDSFVASHVKLTLMERYPDDHPVHVVTAAGSNNESIVSVQLYELDRHVELHNLTALYVEPIKDEGKLTREFNQLRHVIRTLRGPNGCPWDKKQTHESLRKYLLEEAYEVIEAIDEQDDDHLTDELGDVLLQVMLHAQIGEDEGYFSIEDVIQALTEKMIRRHPHVFGDDSLDTAEEVKKTWDEIKKTEKGGKNAASVLDGTDRYPALIRAEKLQKKAAKVGFDWDEVEPILAKIKEELNEFQQAVQKQDESEMENEFGDCLFALVNLCRYYGIDPELALNRTNHKFFNRFRYIEDSLQEKGVPFDQVTLEDMDVLWEQAKNMSKKKDSLGE</sequence>
<gene>
    <name evidence="3" type="primary">mazG</name>
    <name evidence="3" type="ORF">L2716_17920</name>
</gene>
<dbReference type="InterPro" id="IPR035013">
    <property type="entry name" value="YabN_N"/>
</dbReference>
<dbReference type="SUPFAM" id="SSF101386">
    <property type="entry name" value="all-alpha NTP pyrophosphatases"/>
    <property type="match status" value="2"/>
</dbReference>
<dbReference type="GO" id="GO:0047429">
    <property type="term" value="F:nucleoside triphosphate diphosphatase activity"/>
    <property type="evidence" value="ECO:0007669"/>
    <property type="project" value="UniProtKB-EC"/>
</dbReference>
<evidence type="ECO:0000259" key="2">
    <source>
        <dbReference type="Pfam" id="PF03819"/>
    </source>
</evidence>
<dbReference type="CDD" id="cd11528">
    <property type="entry name" value="NTP-PPase_MazG_Nterm"/>
    <property type="match status" value="1"/>
</dbReference>
<accession>A0ABS9H6U1</accession>
<dbReference type="Proteomes" id="UP001649381">
    <property type="component" value="Unassembled WGS sequence"/>
</dbReference>
<keyword evidence="3" id="KW-0378">Hydrolase</keyword>
<dbReference type="SUPFAM" id="SSF53790">
    <property type="entry name" value="Tetrapyrrole methylase"/>
    <property type="match status" value="1"/>
</dbReference>
<keyword evidence="4" id="KW-1185">Reference proteome</keyword>
<feature type="domain" description="Tetrapyrrole methylase" evidence="1">
    <location>
        <begin position="4"/>
        <end position="206"/>
    </location>
</feature>
<dbReference type="EC" id="3.6.1.9" evidence="3"/>